<keyword evidence="5" id="KW-0808">Transferase</keyword>
<evidence type="ECO:0000256" key="17">
    <source>
        <dbReference type="PIRSR" id="PIRSR037299-2"/>
    </source>
</evidence>
<dbReference type="FunFam" id="2.60.120.200:FF:000152">
    <property type="entry name" value="Cell wall glucanase"/>
    <property type="match status" value="1"/>
</dbReference>
<evidence type="ECO:0000256" key="8">
    <source>
        <dbReference type="ARBA" id="ARBA00023136"/>
    </source>
</evidence>
<comment type="catalytic activity">
    <reaction evidence="1">
        <text>Random endo-hydrolysis of N-acetyl-beta-D-glucosaminide (1-&gt;4)-beta-linkages in chitin and chitodextrins.</text>
        <dbReference type="EC" id="3.2.1.14"/>
    </reaction>
</comment>
<keyword evidence="17" id="KW-1015">Disulfide bond</keyword>
<proteinExistence type="inferred from homology"/>
<evidence type="ECO:0000313" key="22">
    <source>
        <dbReference type="Proteomes" id="UP000249619"/>
    </source>
</evidence>
<evidence type="ECO:0000256" key="18">
    <source>
        <dbReference type="SAM" id="MobiDB-lite"/>
    </source>
</evidence>
<dbReference type="OrthoDB" id="4781at2759"/>
<dbReference type="EC" id="3.2.-.-" evidence="15"/>
<dbReference type="PROSITE" id="PS51762">
    <property type="entry name" value="GH16_2"/>
    <property type="match status" value="1"/>
</dbReference>
<comment type="caution">
    <text evidence="21">The sequence shown here is derived from an EMBL/GenBank/DDBJ whole genome shotgun (WGS) entry which is preliminary data.</text>
</comment>
<dbReference type="Gene3D" id="2.60.120.200">
    <property type="match status" value="1"/>
</dbReference>
<dbReference type="GO" id="GO:0005975">
    <property type="term" value="P:carbohydrate metabolic process"/>
    <property type="evidence" value="ECO:0007669"/>
    <property type="project" value="InterPro"/>
</dbReference>
<keyword evidence="22" id="KW-1185">Reference proteome</keyword>
<comment type="subcellular location">
    <subcellularLocation>
        <location evidence="2">Membrane</location>
        <topology evidence="2">Lipid-anchor</topology>
        <topology evidence="2">GPI-anchor</topology>
    </subcellularLocation>
</comment>
<evidence type="ECO:0000256" key="9">
    <source>
        <dbReference type="ARBA" id="ARBA00023180"/>
    </source>
</evidence>
<keyword evidence="12" id="KW-0961">Cell wall biogenesis/degradation</keyword>
<dbReference type="PANTHER" id="PTHR10963:SF27">
    <property type="entry name" value="GLYCOSIDASE-RELATED"/>
    <property type="match status" value="1"/>
</dbReference>
<evidence type="ECO:0000259" key="20">
    <source>
        <dbReference type="PROSITE" id="PS51762"/>
    </source>
</evidence>
<protein>
    <recommendedName>
        <fullName evidence="15">Crh-like protein</fullName>
        <ecNumber evidence="15">3.2.-.-</ecNumber>
    </recommendedName>
</protein>
<dbReference type="EMBL" id="QGDH01000173">
    <property type="protein sequence ID" value="RAR03649.1"/>
    <property type="molecule type" value="Genomic_DNA"/>
</dbReference>
<dbReference type="GO" id="GO:0031505">
    <property type="term" value="P:fungal-type cell wall organization"/>
    <property type="evidence" value="ECO:0007669"/>
    <property type="project" value="TreeGrafter"/>
</dbReference>
<dbReference type="Proteomes" id="UP000249619">
    <property type="component" value="Unassembled WGS sequence"/>
</dbReference>
<keyword evidence="11" id="KW-0326">Glycosidase</keyword>
<accession>A0A364MU97</accession>
<evidence type="ECO:0000256" key="19">
    <source>
        <dbReference type="SAM" id="SignalP"/>
    </source>
</evidence>
<evidence type="ECO:0000256" key="10">
    <source>
        <dbReference type="ARBA" id="ARBA00023288"/>
    </source>
</evidence>
<dbReference type="PIRSF" id="PIRSF037299">
    <property type="entry name" value="Glycosidase_CRH1_prd"/>
    <property type="match status" value="1"/>
</dbReference>
<evidence type="ECO:0000256" key="4">
    <source>
        <dbReference type="ARBA" id="ARBA00022676"/>
    </source>
</evidence>
<dbReference type="InterPro" id="IPR013320">
    <property type="entry name" value="ConA-like_dom_sf"/>
</dbReference>
<feature type="region of interest" description="Disordered" evidence="18">
    <location>
        <begin position="269"/>
        <end position="348"/>
    </location>
</feature>
<dbReference type="GO" id="GO:0098552">
    <property type="term" value="C:side of membrane"/>
    <property type="evidence" value="ECO:0007669"/>
    <property type="project" value="UniProtKB-KW"/>
</dbReference>
<keyword evidence="7 15" id="KW-0378">Hydrolase</keyword>
<dbReference type="InterPro" id="IPR000757">
    <property type="entry name" value="Beta-glucanase-like"/>
</dbReference>
<keyword evidence="8 15" id="KW-0472">Membrane</keyword>
<evidence type="ECO:0000256" key="14">
    <source>
        <dbReference type="ARBA" id="ARBA00093308"/>
    </source>
</evidence>
<evidence type="ECO:0000256" key="16">
    <source>
        <dbReference type="PIRSR" id="PIRSR037299-1"/>
    </source>
</evidence>
<dbReference type="InterPro" id="IPR017168">
    <property type="entry name" value="CHR-like"/>
</dbReference>
<gene>
    <name evidence="21" type="ORF">DDE83_008130</name>
</gene>
<feature type="chain" id="PRO_5016577840" description="Crh-like protein" evidence="19">
    <location>
        <begin position="22"/>
        <end position="379"/>
    </location>
</feature>
<dbReference type="SUPFAM" id="SSF49899">
    <property type="entry name" value="Concanavalin A-like lectins/glucanases"/>
    <property type="match status" value="1"/>
</dbReference>
<evidence type="ECO:0000256" key="7">
    <source>
        <dbReference type="ARBA" id="ARBA00022801"/>
    </source>
</evidence>
<evidence type="ECO:0000256" key="15">
    <source>
        <dbReference type="PIRNR" id="PIRNR037299"/>
    </source>
</evidence>
<feature type="disulfide bond" evidence="17">
    <location>
        <begin position="27"/>
        <end position="34"/>
    </location>
</feature>
<evidence type="ECO:0000256" key="12">
    <source>
        <dbReference type="ARBA" id="ARBA00023316"/>
    </source>
</evidence>
<feature type="domain" description="GH16" evidence="20">
    <location>
        <begin position="43"/>
        <end position="252"/>
    </location>
</feature>
<dbReference type="GO" id="GO:0008843">
    <property type="term" value="F:endochitinase activity"/>
    <property type="evidence" value="ECO:0007669"/>
    <property type="project" value="UniProtKB-EC"/>
</dbReference>
<reference evidence="22" key="1">
    <citation type="submission" date="2018-05" db="EMBL/GenBank/DDBJ databases">
        <title>Draft genome sequence of Stemphylium lycopersici strain CIDEFI 213.</title>
        <authorList>
            <person name="Medina R."/>
            <person name="Franco M.E.E."/>
            <person name="Lucentini C.G."/>
            <person name="Saparrat M.C.N."/>
            <person name="Balatti P.A."/>
        </authorList>
    </citation>
    <scope>NUCLEOTIDE SEQUENCE [LARGE SCALE GENOMIC DNA]</scope>
    <source>
        <strain evidence="22">CIDEFI 213</strain>
    </source>
</reference>
<evidence type="ECO:0000256" key="5">
    <source>
        <dbReference type="ARBA" id="ARBA00022679"/>
    </source>
</evidence>
<keyword evidence="3" id="KW-0336">GPI-anchor</keyword>
<keyword evidence="10" id="KW-0449">Lipoprotein</keyword>
<feature type="compositionally biased region" description="Polar residues" evidence="18">
    <location>
        <begin position="330"/>
        <end position="339"/>
    </location>
</feature>
<evidence type="ECO:0000256" key="13">
    <source>
        <dbReference type="ARBA" id="ARBA00038074"/>
    </source>
</evidence>
<feature type="active site" description="Nucleophile" evidence="16">
    <location>
        <position position="121"/>
    </location>
</feature>
<sequence length="379" mass="39865">MLFSTTNLVLSSLLAARTVLAQTTTDCDPTKKSCPADPALGTSYYSHDFTKGADDDNWKVTAGSIKYTDAGAEFTVNKRGDAPTIQSKWYMFFGSVSFIMRSAPGQGIVSSAILQSDDLDEIDWEWLGGTVDNVQSNYFSKGDASTYNRQGNAAIPSGDAQATSHNYTIHWAKDKTEWIIDGGVVRTLNYAEVNDAYGYPQTPMNVRIGIWAGGDPGNAEGTIEWAGGETDYSNGPYSMIVEKVEVVNYAPADEYEYGDRSGTYQSIEVVKDGDSSKSSSKSPSKSASASKSATASSSSEESTSASVSASSASPSPTPDQTTIDKADASGSPTMTTSGRWLTGTAEAGEAKAESGAAAISSLGWKGLAVLTACALFFGA</sequence>
<comment type="function">
    <text evidence="14">Dual chitinase/transglycosylase that plays a role in cell wall architecture. Chitinase and transglycosylase activities are coupled. Required for the polysaccharide cross-linking at the septa and the cell wall. More specifically, transfers chitin to 1,6-beta-glucan in the cell wall.</text>
</comment>
<evidence type="ECO:0000313" key="21">
    <source>
        <dbReference type="EMBL" id="RAR03649.1"/>
    </source>
</evidence>
<keyword evidence="6 19" id="KW-0732">Signal</keyword>
<organism evidence="21 22">
    <name type="scientific">Stemphylium lycopersici</name>
    <name type="common">Tomato gray leaf spot disease fungus</name>
    <name type="synonym">Thyrospora lycopersici</name>
    <dbReference type="NCBI Taxonomy" id="183478"/>
    <lineage>
        <taxon>Eukaryota</taxon>
        <taxon>Fungi</taxon>
        <taxon>Dikarya</taxon>
        <taxon>Ascomycota</taxon>
        <taxon>Pezizomycotina</taxon>
        <taxon>Dothideomycetes</taxon>
        <taxon>Pleosporomycetidae</taxon>
        <taxon>Pleosporales</taxon>
        <taxon>Pleosporineae</taxon>
        <taxon>Pleosporaceae</taxon>
        <taxon>Stemphylium</taxon>
    </lineage>
</organism>
<feature type="signal peptide" evidence="19">
    <location>
        <begin position="1"/>
        <end position="21"/>
    </location>
</feature>
<evidence type="ECO:0000256" key="6">
    <source>
        <dbReference type="ARBA" id="ARBA00022729"/>
    </source>
</evidence>
<name>A0A364MU97_STELY</name>
<feature type="active site" description="Proton donor" evidence="16">
    <location>
        <position position="125"/>
    </location>
</feature>
<keyword evidence="4" id="KW-0328">Glycosyltransferase</keyword>
<evidence type="ECO:0000256" key="2">
    <source>
        <dbReference type="ARBA" id="ARBA00004589"/>
    </source>
</evidence>
<comment type="similarity">
    <text evidence="13">Belongs to the glycosyl hydrolase 16 family. CRH1 subfamily.</text>
</comment>
<dbReference type="Pfam" id="PF00722">
    <property type="entry name" value="Glyco_hydro_16"/>
    <property type="match status" value="1"/>
</dbReference>
<keyword evidence="9" id="KW-0325">Glycoprotein</keyword>
<dbReference type="GO" id="GO:0009277">
    <property type="term" value="C:fungal-type cell wall"/>
    <property type="evidence" value="ECO:0007669"/>
    <property type="project" value="TreeGrafter"/>
</dbReference>
<evidence type="ECO:0000256" key="1">
    <source>
        <dbReference type="ARBA" id="ARBA00000822"/>
    </source>
</evidence>
<evidence type="ECO:0000256" key="11">
    <source>
        <dbReference type="ARBA" id="ARBA00023295"/>
    </source>
</evidence>
<evidence type="ECO:0000256" key="3">
    <source>
        <dbReference type="ARBA" id="ARBA00022622"/>
    </source>
</evidence>
<dbReference type="PANTHER" id="PTHR10963">
    <property type="entry name" value="GLYCOSYL HYDROLASE-RELATED"/>
    <property type="match status" value="1"/>
</dbReference>
<feature type="compositionally biased region" description="Low complexity" evidence="18">
    <location>
        <begin position="276"/>
        <end position="314"/>
    </location>
</feature>
<dbReference type="CDD" id="cd02183">
    <property type="entry name" value="GH16_fungal_CRH1_transglycosylase"/>
    <property type="match status" value="1"/>
</dbReference>
<dbReference type="AlphaFoldDB" id="A0A364MU97"/>
<dbReference type="GO" id="GO:0016757">
    <property type="term" value="F:glycosyltransferase activity"/>
    <property type="evidence" value="ECO:0007669"/>
    <property type="project" value="UniProtKB-KW"/>
</dbReference>
<dbReference type="STRING" id="183478.A0A364MU97"/>
<dbReference type="InterPro" id="IPR050546">
    <property type="entry name" value="Glycosyl_Hydrlase_16"/>
</dbReference>